<comment type="caution">
    <text evidence="2">The sequence shown here is derived from an EMBL/GenBank/DDBJ whole genome shotgun (WGS) entry which is preliminary data.</text>
</comment>
<keyword evidence="1" id="KW-0732">Signal</keyword>
<gene>
    <name evidence="2" type="ORF">Pcinc_007777</name>
</gene>
<dbReference type="Proteomes" id="UP001286313">
    <property type="component" value="Unassembled WGS sequence"/>
</dbReference>
<accession>A0AAE1G8L4</accession>
<evidence type="ECO:0000313" key="3">
    <source>
        <dbReference type="Proteomes" id="UP001286313"/>
    </source>
</evidence>
<evidence type="ECO:0000256" key="1">
    <source>
        <dbReference type="SAM" id="SignalP"/>
    </source>
</evidence>
<dbReference type="SUPFAM" id="SSF49695">
    <property type="entry name" value="gamma-Crystallin-like"/>
    <property type="match status" value="1"/>
</dbReference>
<dbReference type="Gene3D" id="2.60.20.10">
    <property type="entry name" value="Crystallins"/>
    <property type="match status" value="1"/>
</dbReference>
<name>A0AAE1G8L4_PETCI</name>
<feature type="chain" id="PRO_5042260065" evidence="1">
    <location>
        <begin position="22"/>
        <end position="234"/>
    </location>
</feature>
<sequence>MITVAPLFLLVVVVSFTTSLPQQVIPRATAVYANAYSEVDLGGYNFKFTDSLTNLSVNYFEDTMDSAVITGMWVFYENVNYNTQNQDKVYWAAGIDYFFNFPEEYRNVISSMRFVGHPDILNADYWTIFDMTLYQGDSVSGIEDASSLGDMEGRASSMALIGNANWTVFSIHVLYESCYGRPSTPSSPADGHLRCVLRTSIYAVVSYRQPFMPGHLRCRILLTAFAYRTALFAS</sequence>
<dbReference type="AlphaFoldDB" id="A0AAE1G8L4"/>
<reference evidence="2" key="1">
    <citation type="submission" date="2023-10" db="EMBL/GenBank/DDBJ databases">
        <title>Genome assemblies of two species of porcelain crab, Petrolisthes cinctipes and Petrolisthes manimaculis (Anomura: Porcellanidae).</title>
        <authorList>
            <person name="Angst P."/>
        </authorList>
    </citation>
    <scope>NUCLEOTIDE SEQUENCE</scope>
    <source>
        <strain evidence="2">PB745_01</strain>
        <tissue evidence="2">Gill</tissue>
    </source>
</reference>
<organism evidence="2 3">
    <name type="scientific">Petrolisthes cinctipes</name>
    <name type="common">Flat porcelain crab</name>
    <dbReference type="NCBI Taxonomy" id="88211"/>
    <lineage>
        <taxon>Eukaryota</taxon>
        <taxon>Metazoa</taxon>
        <taxon>Ecdysozoa</taxon>
        <taxon>Arthropoda</taxon>
        <taxon>Crustacea</taxon>
        <taxon>Multicrustacea</taxon>
        <taxon>Malacostraca</taxon>
        <taxon>Eumalacostraca</taxon>
        <taxon>Eucarida</taxon>
        <taxon>Decapoda</taxon>
        <taxon>Pleocyemata</taxon>
        <taxon>Anomura</taxon>
        <taxon>Galatheoidea</taxon>
        <taxon>Porcellanidae</taxon>
        <taxon>Petrolisthes</taxon>
    </lineage>
</organism>
<dbReference type="InterPro" id="IPR011024">
    <property type="entry name" value="G_crystallin-like"/>
</dbReference>
<dbReference type="EMBL" id="JAWQEG010000584">
    <property type="protein sequence ID" value="KAK3888132.1"/>
    <property type="molecule type" value="Genomic_DNA"/>
</dbReference>
<evidence type="ECO:0000313" key="2">
    <source>
        <dbReference type="EMBL" id="KAK3888132.1"/>
    </source>
</evidence>
<protein>
    <submittedName>
        <fullName evidence="2">Uncharacterized protein</fullName>
    </submittedName>
</protein>
<keyword evidence="3" id="KW-1185">Reference proteome</keyword>
<feature type="signal peptide" evidence="1">
    <location>
        <begin position="1"/>
        <end position="21"/>
    </location>
</feature>
<proteinExistence type="predicted"/>